<evidence type="ECO:0000313" key="1">
    <source>
        <dbReference type="EMBL" id="MVX55717.1"/>
    </source>
</evidence>
<comment type="caution">
    <text evidence="1">The sequence shown here is derived from an EMBL/GenBank/DDBJ whole genome shotgun (WGS) entry which is preliminary data.</text>
</comment>
<accession>A0A6L6YE17</accession>
<reference evidence="1 2" key="1">
    <citation type="submission" date="2019-12" db="EMBL/GenBank/DDBJ databases">
        <title>Microbes associate with the intestines of laboratory mice.</title>
        <authorList>
            <person name="Navarre W."/>
            <person name="Wong E."/>
        </authorList>
    </citation>
    <scope>NUCLEOTIDE SEQUENCE [LARGE SCALE GENOMIC DNA]</scope>
    <source>
        <strain evidence="1 2">NM82_D38</strain>
    </source>
</reference>
<keyword evidence="2" id="KW-1185">Reference proteome</keyword>
<dbReference type="RefSeq" id="WP_160334150.1">
    <property type="nucleotide sequence ID" value="NZ_WSRP01000001.1"/>
</dbReference>
<name>A0A6L6YE17_9BURK</name>
<protein>
    <submittedName>
        <fullName evidence="1">Uncharacterized protein</fullName>
    </submittedName>
</protein>
<gene>
    <name evidence="1" type="ORF">E5987_00655</name>
</gene>
<sequence length="216" mass="24167">MRKAFSKTVGRLFEDNSIEFGRKFLSEYPELKQYKAKLIGRKVLLSKDKVCEAQLVFQKSVLSGPSAADNEDYIGCSAADSYVLHEIAQQNHLAAGLEAIFGKERAALLLSLSIFLASNPQSSVFEFKFGNSQVSVSDRLTAGRRLQVFFEQISESELTAFLRSRLHHTKPESIYWCFHTKSVLSYTELNRLAASGGCGGRFGLSLLNLVGMHRFR</sequence>
<evidence type="ECO:0000313" key="2">
    <source>
        <dbReference type="Proteomes" id="UP000472580"/>
    </source>
</evidence>
<dbReference type="EMBL" id="WSRP01000001">
    <property type="protein sequence ID" value="MVX55717.1"/>
    <property type="molecule type" value="Genomic_DNA"/>
</dbReference>
<dbReference type="AlphaFoldDB" id="A0A6L6YE17"/>
<organism evidence="1 2">
    <name type="scientific">Parasutterella muris</name>
    <dbReference type="NCBI Taxonomy" id="2565572"/>
    <lineage>
        <taxon>Bacteria</taxon>
        <taxon>Pseudomonadati</taxon>
        <taxon>Pseudomonadota</taxon>
        <taxon>Betaproteobacteria</taxon>
        <taxon>Burkholderiales</taxon>
        <taxon>Sutterellaceae</taxon>
        <taxon>Parasutterella</taxon>
    </lineage>
</organism>
<proteinExistence type="predicted"/>
<dbReference type="Proteomes" id="UP000472580">
    <property type="component" value="Unassembled WGS sequence"/>
</dbReference>